<dbReference type="SUPFAM" id="SSF53955">
    <property type="entry name" value="Lysozyme-like"/>
    <property type="match status" value="1"/>
</dbReference>
<feature type="region of interest" description="Disordered" evidence="2">
    <location>
        <begin position="1"/>
        <end position="30"/>
    </location>
</feature>
<dbReference type="Pfam" id="PF01464">
    <property type="entry name" value="SLT"/>
    <property type="match status" value="1"/>
</dbReference>
<dbReference type="InterPro" id="IPR008258">
    <property type="entry name" value="Transglycosylase_SLT_dom_1"/>
</dbReference>
<dbReference type="Proteomes" id="UP001058713">
    <property type="component" value="Plasmid unnamed1"/>
</dbReference>
<evidence type="ECO:0000256" key="1">
    <source>
        <dbReference type="ARBA" id="ARBA00009387"/>
    </source>
</evidence>
<feature type="domain" description="Transglycosylase SLT" evidence="3">
    <location>
        <begin position="155"/>
        <end position="229"/>
    </location>
</feature>
<geneLocation type="plasmid" evidence="4 5">
    <name>unnamed1</name>
</geneLocation>
<dbReference type="Gene3D" id="1.10.530.10">
    <property type="match status" value="1"/>
</dbReference>
<comment type="similarity">
    <text evidence="1">Belongs to the virb1 family.</text>
</comment>
<keyword evidence="4" id="KW-0614">Plasmid</keyword>
<sequence length="317" mass="32936">MAAQWPSEITLHTPERDPDPAPTGKENPMCSNALTPTALIAMLLSGCSGISFDNGSISGQVAIGADGVQADIGVSADIRGKLGGARIEISGSSASGAAKTASGHPQTADPKQPTLSPGIQDKAAGEFGGTPAVALSIKASRQLTAEQSRNLAWVAEAAAEHGIDAKILATIGWLESRLRNIRSTKSSAAGPMQFVTKTAKHYGLDDPMDAEANIHAGARLLRDNAAALRRALGREPSPFELYMAHMQGVGGYLKLLQGGSAQASGLVGRREIAYNTTRSADASANDFLEEWRGKFARAEAIFETDRASSATGGASRK</sequence>
<dbReference type="RefSeq" id="WP_259972772.1">
    <property type="nucleotide sequence ID" value="NZ_CP081071.1"/>
</dbReference>
<feature type="region of interest" description="Disordered" evidence="2">
    <location>
        <begin position="93"/>
        <end position="123"/>
    </location>
</feature>
<protein>
    <submittedName>
        <fullName evidence="4">Transglycosylase SLT domain-containing protein</fullName>
    </submittedName>
</protein>
<evidence type="ECO:0000313" key="4">
    <source>
        <dbReference type="EMBL" id="UWQ55993.1"/>
    </source>
</evidence>
<evidence type="ECO:0000313" key="5">
    <source>
        <dbReference type="Proteomes" id="UP001058713"/>
    </source>
</evidence>
<feature type="compositionally biased region" description="Low complexity" evidence="2">
    <location>
        <begin position="93"/>
        <end position="103"/>
    </location>
</feature>
<proteinExistence type="inferred from homology"/>
<dbReference type="KEGG" id="lcae:K3721_18730"/>
<evidence type="ECO:0000256" key="2">
    <source>
        <dbReference type="SAM" id="MobiDB-lite"/>
    </source>
</evidence>
<organism evidence="4 5">
    <name type="scientific">Leisingera caerulea</name>
    <name type="common">Phaeobacter caeruleus</name>
    <dbReference type="NCBI Taxonomy" id="506591"/>
    <lineage>
        <taxon>Bacteria</taxon>
        <taxon>Pseudomonadati</taxon>
        <taxon>Pseudomonadota</taxon>
        <taxon>Alphaproteobacteria</taxon>
        <taxon>Rhodobacterales</taxon>
        <taxon>Roseobacteraceae</taxon>
        <taxon>Leisingera</taxon>
    </lineage>
</organism>
<evidence type="ECO:0000259" key="3">
    <source>
        <dbReference type="Pfam" id="PF01464"/>
    </source>
</evidence>
<dbReference type="InterPro" id="IPR023346">
    <property type="entry name" value="Lysozyme-like_dom_sf"/>
</dbReference>
<gene>
    <name evidence="4" type="ORF">K3721_18730</name>
</gene>
<reference evidence="4" key="1">
    <citation type="submission" date="2021-08" db="EMBL/GenBank/DDBJ databases">
        <authorList>
            <person name="Nwanade C."/>
            <person name="Wang M."/>
            <person name="Masoudi A."/>
            <person name="Yu Z."/>
            <person name="Liu J."/>
        </authorList>
    </citation>
    <scope>NUCLEOTIDE SEQUENCE</scope>
    <source>
        <strain evidence="4">S122</strain>
        <plasmid evidence="4">unnamed1</plasmid>
    </source>
</reference>
<accession>A0A9Q9HIY6</accession>
<dbReference type="EMBL" id="CP081071">
    <property type="protein sequence ID" value="UWQ55993.1"/>
    <property type="molecule type" value="Genomic_DNA"/>
</dbReference>
<name>A0A9Q9HIY6_LEICA</name>
<dbReference type="AlphaFoldDB" id="A0A9Q9HIY6"/>